<dbReference type="RefSeq" id="WP_092992845.1">
    <property type="nucleotide sequence ID" value="NZ_FMWD01000002.1"/>
</dbReference>
<dbReference type="CDD" id="cd06464">
    <property type="entry name" value="ACD_sHsps-like"/>
    <property type="match status" value="1"/>
</dbReference>
<evidence type="ECO:0000313" key="5">
    <source>
        <dbReference type="Proteomes" id="UP000199648"/>
    </source>
</evidence>
<dbReference type="PROSITE" id="PS01031">
    <property type="entry name" value="SHSP"/>
    <property type="match status" value="1"/>
</dbReference>
<dbReference type="AlphaFoldDB" id="A0A1G5PU88"/>
<dbReference type="STRING" id="415747.SAMN03097708_00801"/>
<evidence type="ECO:0000256" key="2">
    <source>
        <dbReference type="RuleBase" id="RU003616"/>
    </source>
</evidence>
<keyword evidence="5" id="KW-1185">Reference proteome</keyword>
<reference evidence="4 5" key="1">
    <citation type="submission" date="2016-10" db="EMBL/GenBank/DDBJ databases">
        <authorList>
            <person name="de Groot N.N."/>
        </authorList>
    </citation>
    <scope>NUCLEOTIDE SEQUENCE [LARGE SCALE GENOMIC DNA]</scope>
    <source>
        <strain evidence="4 5">HLD2</strain>
    </source>
</reference>
<accession>A0A1G5PU88</accession>
<dbReference type="InterPro" id="IPR002068">
    <property type="entry name" value="A-crystallin/Hsp20_dom"/>
</dbReference>
<evidence type="ECO:0000313" key="4">
    <source>
        <dbReference type="EMBL" id="SCZ52771.1"/>
    </source>
</evidence>
<dbReference type="InterPro" id="IPR008978">
    <property type="entry name" value="HSP20-like_chaperone"/>
</dbReference>
<dbReference type="OrthoDB" id="9792695at2"/>
<dbReference type="Proteomes" id="UP000199648">
    <property type="component" value="Unassembled WGS sequence"/>
</dbReference>
<protein>
    <submittedName>
        <fullName evidence="4">Hsp20/alpha crystallin family protein</fullName>
    </submittedName>
</protein>
<evidence type="ECO:0000259" key="3">
    <source>
        <dbReference type="PROSITE" id="PS01031"/>
    </source>
</evidence>
<evidence type="ECO:0000256" key="1">
    <source>
        <dbReference type="PROSITE-ProRule" id="PRU00285"/>
    </source>
</evidence>
<name>A0A1G5PU88_9GAMM</name>
<dbReference type="Pfam" id="PF00011">
    <property type="entry name" value="HSP20"/>
    <property type="match status" value="1"/>
</dbReference>
<feature type="domain" description="SHSP" evidence="3">
    <location>
        <begin position="22"/>
        <end position="125"/>
    </location>
</feature>
<dbReference type="Gene3D" id="2.60.40.790">
    <property type="match status" value="1"/>
</dbReference>
<sequence length="125" mass="14689">MARHKEQFWLTRRMRVSAERRIQPLRWRPPTDIYRTGYGWMVKFELAGVEEEAVQVLLQGHWLRLSGSRVDLECSKGAEPHTLEITYSHFERTVELPIEAEGARLETEYRCGMFLVHIIEEGTTS</sequence>
<dbReference type="SUPFAM" id="SSF49764">
    <property type="entry name" value="HSP20-like chaperones"/>
    <property type="match status" value="1"/>
</dbReference>
<gene>
    <name evidence="4" type="ORF">SAMN03097708_00801</name>
</gene>
<proteinExistence type="inferred from homology"/>
<dbReference type="EMBL" id="FMWD01000002">
    <property type="protein sequence ID" value="SCZ52771.1"/>
    <property type="molecule type" value="Genomic_DNA"/>
</dbReference>
<comment type="similarity">
    <text evidence="1 2">Belongs to the small heat shock protein (HSP20) family.</text>
</comment>
<organism evidence="4 5">
    <name type="scientific">Thiohalomonas denitrificans</name>
    <dbReference type="NCBI Taxonomy" id="415747"/>
    <lineage>
        <taxon>Bacteria</taxon>
        <taxon>Pseudomonadati</taxon>
        <taxon>Pseudomonadota</taxon>
        <taxon>Gammaproteobacteria</taxon>
        <taxon>Thiohalomonadales</taxon>
        <taxon>Thiohalomonadaceae</taxon>
        <taxon>Thiohalomonas</taxon>
    </lineage>
</organism>